<proteinExistence type="predicted"/>
<evidence type="ECO:0000256" key="1">
    <source>
        <dbReference type="SAM" id="Phobius"/>
    </source>
</evidence>
<evidence type="ECO:0000313" key="3">
    <source>
        <dbReference type="Proteomes" id="UP000275408"/>
    </source>
</evidence>
<accession>A0A3M6V610</accession>
<protein>
    <submittedName>
        <fullName evidence="2">Uncharacterized protein</fullName>
    </submittedName>
</protein>
<feature type="transmembrane region" description="Helical" evidence="1">
    <location>
        <begin position="70"/>
        <end position="92"/>
    </location>
</feature>
<keyword evidence="3" id="KW-1185">Reference proteome</keyword>
<name>A0A3M6V610_POCDA</name>
<comment type="caution">
    <text evidence="2">The sequence shown here is derived from an EMBL/GenBank/DDBJ whole genome shotgun (WGS) entry which is preliminary data.</text>
</comment>
<keyword evidence="1" id="KW-1133">Transmembrane helix</keyword>
<keyword evidence="1" id="KW-0472">Membrane</keyword>
<dbReference type="AlphaFoldDB" id="A0A3M6V610"/>
<dbReference type="Proteomes" id="UP000275408">
    <property type="component" value="Unassembled WGS sequence"/>
</dbReference>
<gene>
    <name evidence="2" type="ORF">pdam_00023051</name>
</gene>
<sequence>MNFMEAFMSSNFFLLLAIAIDGFYAELDLWMRCRFLATLKKQHLETQNRSYFCHMHRPLEFYKGTKVNVISLKLAVVIPLTLLAILCSIFNYGHVGHLEKKPVKTNTRSKL</sequence>
<keyword evidence="1" id="KW-0812">Transmembrane</keyword>
<organism evidence="2 3">
    <name type="scientific">Pocillopora damicornis</name>
    <name type="common">Cauliflower coral</name>
    <name type="synonym">Millepora damicornis</name>
    <dbReference type="NCBI Taxonomy" id="46731"/>
    <lineage>
        <taxon>Eukaryota</taxon>
        <taxon>Metazoa</taxon>
        <taxon>Cnidaria</taxon>
        <taxon>Anthozoa</taxon>
        <taxon>Hexacorallia</taxon>
        <taxon>Scleractinia</taxon>
        <taxon>Astrocoeniina</taxon>
        <taxon>Pocilloporidae</taxon>
        <taxon>Pocillopora</taxon>
    </lineage>
</organism>
<evidence type="ECO:0000313" key="2">
    <source>
        <dbReference type="EMBL" id="RMX61310.1"/>
    </source>
</evidence>
<reference evidence="2 3" key="1">
    <citation type="journal article" date="2018" name="Sci. Rep.">
        <title>Comparative analysis of the Pocillopora damicornis genome highlights role of immune system in coral evolution.</title>
        <authorList>
            <person name="Cunning R."/>
            <person name="Bay R.A."/>
            <person name="Gillette P."/>
            <person name="Baker A.C."/>
            <person name="Traylor-Knowles N."/>
        </authorList>
    </citation>
    <scope>NUCLEOTIDE SEQUENCE [LARGE SCALE GENOMIC DNA]</scope>
    <source>
        <strain evidence="2">RSMAS</strain>
        <tissue evidence="2">Whole animal</tissue>
    </source>
</reference>
<dbReference type="EMBL" id="RCHS01000054">
    <property type="protein sequence ID" value="RMX61310.1"/>
    <property type="molecule type" value="Genomic_DNA"/>
</dbReference>